<evidence type="ECO:0000259" key="17">
    <source>
        <dbReference type="PROSITE" id="PS51182"/>
    </source>
</evidence>
<dbReference type="GO" id="GO:0006303">
    <property type="term" value="P:double-strand break repair via nonhomologous end joining"/>
    <property type="evidence" value="ECO:0007669"/>
    <property type="project" value="TreeGrafter"/>
</dbReference>
<evidence type="ECO:0000313" key="18">
    <source>
        <dbReference type="EMBL" id="EGG17220.1"/>
    </source>
</evidence>
<keyword evidence="19" id="KW-1185">Reference proteome</keyword>
<dbReference type="InterPro" id="IPR022312">
    <property type="entry name" value="DNA_pol_X"/>
</dbReference>
<evidence type="ECO:0000259" key="16">
    <source>
        <dbReference type="PROSITE" id="PS51181"/>
    </source>
</evidence>
<dbReference type="STRING" id="1054147.F4Q5G1"/>
<dbReference type="GO" id="GO:0016829">
    <property type="term" value="F:lyase activity"/>
    <property type="evidence" value="ECO:0007669"/>
    <property type="project" value="UniProtKB-KW"/>
</dbReference>
<evidence type="ECO:0000259" key="15">
    <source>
        <dbReference type="PROSITE" id="PS50172"/>
    </source>
</evidence>
<dbReference type="EMBL" id="GL883021">
    <property type="protein sequence ID" value="EGG17220.1"/>
    <property type="molecule type" value="Genomic_DNA"/>
</dbReference>
<feature type="domain" description="Phosphatase tensin-type" evidence="16">
    <location>
        <begin position="43"/>
        <end position="219"/>
    </location>
</feature>
<keyword evidence="4" id="KW-0237">DNA synthesis</keyword>
<keyword evidence="6" id="KW-0548">Nucleotidyltransferase</keyword>
<dbReference type="Gene3D" id="3.40.50.10190">
    <property type="entry name" value="BRCT domain"/>
    <property type="match status" value="1"/>
</dbReference>
<keyword evidence="11" id="KW-0456">Lyase</keyword>
<dbReference type="InterPro" id="IPR029023">
    <property type="entry name" value="Tensin_phosphatase"/>
</dbReference>
<dbReference type="InterPro" id="IPR002054">
    <property type="entry name" value="DNA-dir_DNA_pol_X"/>
</dbReference>
<evidence type="ECO:0000256" key="10">
    <source>
        <dbReference type="ARBA" id="ARBA00023204"/>
    </source>
</evidence>
<dbReference type="Proteomes" id="UP000007797">
    <property type="component" value="Unassembled WGS sequence"/>
</dbReference>
<feature type="region of interest" description="Disordered" evidence="14">
    <location>
        <begin position="527"/>
        <end position="569"/>
    </location>
</feature>
<keyword evidence="7" id="KW-0235">DNA replication</keyword>
<dbReference type="InterPro" id="IPR014020">
    <property type="entry name" value="Tensin_C2-dom"/>
</dbReference>
<evidence type="ECO:0000256" key="11">
    <source>
        <dbReference type="ARBA" id="ARBA00023239"/>
    </source>
</evidence>
<keyword evidence="10" id="KW-0234">DNA repair</keyword>
<dbReference type="OrthoDB" id="20239at2759"/>
<dbReference type="GO" id="GO:0005634">
    <property type="term" value="C:nucleus"/>
    <property type="evidence" value="ECO:0007669"/>
    <property type="project" value="TreeGrafter"/>
</dbReference>
<proteinExistence type="predicted"/>
<dbReference type="GeneID" id="14868714"/>
<keyword evidence="9" id="KW-0239">DNA-directed DNA polymerase</keyword>
<dbReference type="PRINTS" id="PR00869">
    <property type="entry name" value="DNAPOLX"/>
</dbReference>
<comment type="catalytic activity">
    <reaction evidence="12">
        <text>DNA(n) + a 2'-deoxyribonucleoside 5'-triphosphate = DNA(n+1) + diphosphate</text>
        <dbReference type="Rhea" id="RHEA:22508"/>
        <dbReference type="Rhea" id="RHEA-COMP:17339"/>
        <dbReference type="Rhea" id="RHEA-COMP:17340"/>
        <dbReference type="ChEBI" id="CHEBI:33019"/>
        <dbReference type="ChEBI" id="CHEBI:61560"/>
        <dbReference type="ChEBI" id="CHEBI:173112"/>
        <dbReference type="EC" id="2.7.7.7"/>
    </reaction>
</comment>
<keyword evidence="5" id="KW-0808">Transferase</keyword>
<evidence type="ECO:0000256" key="13">
    <source>
        <dbReference type="PIRSR" id="PIRSR622312-50"/>
    </source>
</evidence>
<dbReference type="Gene3D" id="3.30.460.10">
    <property type="entry name" value="Beta Polymerase, domain 2"/>
    <property type="match status" value="1"/>
</dbReference>
<dbReference type="CDD" id="cd14497">
    <property type="entry name" value="PTP_PTEN-like"/>
    <property type="match status" value="1"/>
</dbReference>
<dbReference type="Pfam" id="PF10409">
    <property type="entry name" value="PTEN_C2"/>
    <property type="match status" value="1"/>
</dbReference>
<evidence type="ECO:0000256" key="14">
    <source>
        <dbReference type="SAM" id="MobiDB-lite"/>
    </source>
</evidence>
<dbReference type="InterPro" id="IPR029021">
    <property type="entry name" value="Prot-tyrosine_phosphatase-like"/>
</dbReference>
<accession>F4Q5G1</accession>
<dbReference type="PANTHER" id="PTHR11276">
    <property type="entry name" value="DNA POLYMERASE TYPE-X FAMILY MEMBER"/>
    <property type="match status" value="1"/>
</dbReference>
<dbReference type="InterPro" id="IPR018944">
    <property type="entry name" value="DNA_pol_lambd_fingers_domain"/>
</dbReference>
<comment type="cofactor">
    <cofactor evidence="1">
        <name>Mn(2+)</name>
        <dbReference type="ChEBI" id="CHEBI:29035"/>
    </cofactor>
</comment>
<dbReference type="KEGG" id="dfa:DFA_08207"/>
<dbReference type="InterPro" id="IPR037160">
    <property type="entry name" value="DNA_Pol_thumb_sf"/>
</dbReference>
<dbReference type="InterPro" id="IPR002008">
    <property type="entry name" value="DNA_pol_X_beta-like"/>
</dbReference>
<dbReference type="SMART" id="SM00483">
    <property type="entry name" value="POLXc"/>
    <property type="match status" value="1"/>
</dbReference>
<dbReference type="InterPro" id="IPR028207">
    <property type="entry name" value="DNA_pol_B_palm_palm"/>
</dbReference>
<dbReference type="EC" id="2.7.7.7" evidence="2"/>
<evidence type="ECO:0000256" key="12">
    <source>
        <dbReference type="ARBA" id="ARBA00049244"/>
    </source>
</evidence>
<dbReference type="SUPFAM" id="SSF52799">
    <property type="entry name" value="(Phosphotyrosine protein) phosphatases II"/>
    <property type="match status" value="1"/>
</dbReference>
<evidence type="ECO:0000256" key="9">
    <source>
        <dbReference type="ARBA" id="ARBA00022932"/>
    </source>
</evidence>
<dbReference type="CDD" id="cd00141">
    <property type="entry name" value="NT_POLXc"/>
    <property type="match status" value="1"/>
</dbReference>
<dbReference type="SUPFAM" id="SSF52113">
    <property type="entry name" value="BRCT domain"/>
    <property type="match status" value="1"/>
</dbReference>
<feature type="domain" description="C2 tensin-type" evidence="17">
    <location>
        <begin position="216"/>
        <end position="365"/>
    </location>
</feature>
<dbReference type="Gene3D" id="3.30.210.10">
    <property type="entry name" value="DNA polymerase, thumb domain"/>
    <property type="match status" value="1"/>
</dbReference>
<evidence type="ECO:0000256" key="6">
    <source>
        <dbReference type="ARBA" id="ARBA00022695"/>
    </source>
</evidence>
<reference evidence="19" key="1">
    <citation type="journal article" date="2011" name="Genome Res.">
        <title>Phylogeny-wide analysis of social amoeba genomes highlights ancient origins for complex intercellular communication.</title>
        <authorList>
            <person name="Heidel A.J."/>
            <person name="Lawal H.M."/>
            <person name="Felder M."/>
            <person name="Schilde C."/>
            <person name="Helps N.R."/>
            <person name="Tunggal B."/>
            <person name="Rivero F."/>
            <person name="John U."/>
            <person name="Schleicher M."/>
            <person name="Eichinger L."/>
            <person name="Platzer M."/>
            <person name="Noegel A.A."/>
            <person name="Schaap P."/>
            <person name="Gloeckner G."/>
        </authorList>
    </citation>
    <scope>NUCLEOTIDE SEQUENCE [LARGE SCALE GENOMIC DNA]</scope>
    <source>
        <strain evidence="19">SH3</strain>
    </source>
</reference>
<keyword evidence="8" id="KW-0227">DNA damage</keyword>
<sequence>MLQIEIITTPHHFFYSQQHFTLLCFQDFFFIMVKLTLVSGQKKRFTNDGFNLDLGYITERIIAMGYPADSLAKVIRNDISHVYDFFETYHKDHWKILNVAREISYKHTKLGGNVVIMAFEDHSPPPFLTLLDIIDWMDQWLSSDQRNVVAIHCKAGKVSCYLIYMLKRDCQEIFDTSDSILLNTISFFNSMRSINGQPCVTVPSQKRYIGYYISHLKGLVPKELIIKPPLYKITSIEICSNSFITSIELHKNYNPNIRSLPLIFHKNNTIIIGNDKYMRFELKHIIIQGDTMMKFNMSDSNTCVCRLFFHTSFVTPPIDTNGNKTTSIVFPKMLLDGPSHGSLEDSSISSKFKPDFQINLHLEAVNEPLQLSSQQQQIVYNSPTFATRPITHPQMSQQQSLSSSSSFNLPPPPVPDRKIIMFKNNIFYINKKGIGRLQQNIIQTKIISNGGTICQHITTLTTHILVQDSTSIIDPITLSSDFKDLILSKSIVGYTINWLTLSIQKGEKIIDDAKFLIPLHYQQQQPIDQSTPTKKNVHYNEPIDDITTRQLKRSKNDSFSSSSSSSLSFLPTLSPIKKSSSSTNYYQIPTKLEDIDINSSWLSYQSSSDDESTKSIDNSTIDYSFVSFDSDGEEDQLISQSLISNSLFTSQLPYSLKFQPNHQEEEEEESINNNNNNSTQSLIKYTKRAKGFACQKGTKINYNESITSVLEKLLEKALGDGDRWREYAYKRAIGILKGLTFKLSSSKDLGDIRGIGPKIREKIDEIIETGTLRRVESSLSDTTNQISQALLKIHGAGPNTVKNWMAAGVVSIQQLRQHILIDPLFLTSQQHIGLKYYEDFLTRIPRLEVINIVSIIENVVKELDPNIIMEVCGSFRRMKKDCGDIDILFTHSKGEILNGLLRRLTLKLESINLLTDHLTSVKSDSDKYMGVCRLGPDGLHRRIDFQTISKEEWPFALLYFTGSDHFNRSMRLWARRNGFSLSESHLVRRMGKNENEIKGDPIHASCEKDIFALLGLEYRHPQDREV</sequence>
<dbReference type="SUPFAM" id="SSF47802">
    <property type="entry name" value="DNA polymerase beta, N-terminal domain-like"/>
    <property type="match status" value="1"/>
</dbReference>
<dbReference type="Pfam" id="PF14791">
    <property type="entry name" value="DNA_pol_B_thumb"/>
    <property type="match status" value="1"/>
</dbReference>
<dbReference type="InterPro" id="IPR036420">
    <property type="entry name" value="BRCT_dom_sf"/>
</dbReference>
<evidence type="ECO:0000256" key="4">
    <source>
        <dbReference type="ARBA" id="ARBA00022634"/>
    </source>
</evidence>
<dbReference type="SUPFAM" id="SSF81301">
    <property type="entry name" value="Nucleotidyltransferase"/>
    <property type="match status" value="1"/>
</dbReference>
<dbReference type="RefSeq" id="XP_004355704.1">
    <property type="nucleotide sequence ID" value="XM_004355651.1"/>
</dbReference>
<dbReference type="SUPFAM" id="SSF81585">
    <property type="entry name" value="PsbU/PolX domain-like"/>
    <property type="match status" value="1"/>
</dbReference>
<dbReference type="Gene3D" id="2.60.40.1110">
    <property type="match status" value="1"/>
</dbReference>
<evidence type="ECO:0000256" key="3">
    <source>
        <dbReference type="ARBA" id="ARBA00016513"/>
    </source>
</evidence>
<evidence type="ECO:0000256" key="1">
    <source>
        <dbReference type="ARBA" id="ARBA00001936"/>
    </source>
</evidence>
<dbReference type="PROSITE" id="PS50172">
    <property type="entry name" value="BRCT"/>
    <property type="match status" value="1"/>
</dbReference>
<dbReference type="InterPro" id="IPR001357">
    <property type="entry name" value="BRCT_dom"/>
</dbReference>
<dbReference type="PANTHER" id="PTHR11276:SF28">
    <property type="entry name" value="DNA POLYMERASE LAMBDA"/>
    <property type="match status" value="1"/>
</dbReference>
<evidence type="ECO:0000256" key="8">
    <source>
        <dbReference type="ARBA" id="ARBA00022763"/>
    </source>
</evidence>
<dbReference type="SUPFAM" id="SSF49562">
    <property type="entry name" value="C2 domain (Calcium/lipid-binding domain, CaLB)"/>
    <property type="match status" value="1"/>
</dbReference>
<dbReference type="InterPro" id="IPR035892">
    <property type="entry name" value="C2_domain_sf"/>
</dbReference>
<dbReference type="Pfam" id="PF14716">
    <property type="entry name" value="HHH_8"/>
    <property type="match status" value="1"/>
</dbReference>
<dbReference type="FunFam" id="1.10.150.110:FF:000005">
    <property type="entry name" value="DNA polymerase POL4"/>
    <property type="match status" value="1"/>
</dbReference>
<feature type="domain" description="BRCT" evidence="15">
    <location>
        <begin position="417"/>
        <end position="516"/>
    </location>
</feature>
<dbReference type="GO" id="GO:0003677">
    <property type="term" value="F:DNA binding"/>
    <property type="evidence" value="ECO:0007669"/>
    <property type="project" value="InterPro"/>
</dbReference>
<dbReference type="Gene3D" id="3.90.190.10">
    <property type="entry name" value="Protein tyrosine phosphatase superfamily"/>
    <property type="match status" value="1"/>
</dbReference>
<organism evidence="18 19">
    <name type="scientific">Cavenderia fasciculata</name>
    <name type="common">Slime mold</name>
    <name type="synonym">Dictyostelium fasciculatum</name>
    <dbReference type="NCBI Taxonomy" id="261658"/>
    <lineage>
        <taxon>Eukaryota</taxon>
        <taxon>Amoebozoa</taxon>
        <taxon>Evosea</taxon>
        <taxon>Eumycetozoa</taxon>
        <taxon>Dictyostelia</taxon>
        <taxon>Acytosteliales</taxon>
        <taxon>Cavenderiaceae</taxon>
        <taxon>Cavenderia</taxon>
    </lineage>
</organism>
<dbReference type="InterPro" id="IPR029398">
    <property type="entry name" value="PolB_thumb"/>
</dbReference>
<protein>
    <recommendedName>
        <fullName evidence="3">DNA polymerase lambda</fullName>
        <ecNumber evidence="2">2.7.7.7</ecNumber>
    </recommendedName>
</protein>
<gene>
    <name evidence="18" type="ORF">DFA_08207</name>
</gene>
<dbReference type="Gene3D" id="1.10.150.110">
    <property type="entry name" value="DNA polymerase beta, N-terminal domain-like"/>
    <property type="match status" value="1"/>
</dbReference>
<dbReference type="FunFam" id="3.30.210.10:FF:000002">
    <property type="entry name" value="DNA polymerase"/>
    <property type="match status" value="1"/>
</dbReference>
<dbReference type="PROSITE" id="PS51182">
    <property type="entry name" value="C2_TENSIN"/>
    <property type="match status" value="1"/>
</dbReference>
<dbReference type="Gene3D" id="1.10.150.20">
    <property type="entry name" value="5' to 3' exonuclease, C-terminal subdomain"/>
    <property type="match status" value="1"/>
</dbReference>
<dbReference type="InterPro" id="IPR027421">
    <property type="entry name" value="DNA_pol_lamdba_lyase_dom_sf"/>
</dbReference>
<dbReference type="PRINTS" id="PR00870">
    <property type="entry name" value="DNAPOLXBETA"/>
</dbReference>
<evidence type="ECO:0000256" key="5">
    <source>
        <dbReference type="ARBA" id="ARBA00022679"/>
    </source>
</evidence>
<dbReference type="SMART" id="SM01326">
    <property type="entry name" value="PTEN_C2"/>
    <property type="match status" value="1"/>
</dbReference>
<name>F4Q5G1_CACFS</name>
<dbReference type="AlphaFoldDB" id="F4Q5G1"/>
<evidence type="ECO:0000313" key="19">
    <source>
        <dbReference type="Proteomes" id="UP000007797"/>
    </source>
</evidence>
<feature type="active site" description="Nucleophile; Schiff-base intermediate with DNA; for 5'-dRP lyase activity" evidence="13">
    <location>
        <position position="762"/>
    </location>
</feature>
<dbReference type="GO" id="GO:0003887">
    <property type="term" value="F:DNA-directed DNA polymerase activity"/>
    <property type="evidence" value="ECO:0007669"/>
    <property type="project" value="UniProtKB-KW"/>
</dbReference>
<evidence type="ECO:0000256" key="2">
    <source>
        <dbReference type="ARBA" id="ARBA00012417"/>
    </source>
</evidence>
<dbReference type="InterPro" id="IPR010996">
    <property type="entry name" value="HHH_MUS81"/>
</dbReference>
<dbReference type="Pfam" id="PF10391">
    <property type="entry name" value="DNA_pol_lambd_f"/>
    <property type="match status" value="1"/>
</dbReference>
<evidence type="ECO:0000256" key="7">
    <source>
        <dbReference type="ARBA" id="ARBA00022705"/>
    </source>
</evidence>
<feature type="compositionally biased region" description="Low complexity" evidence="14">
    <location>
        <begin position="558"/>
        <end position="569"/>
    </location>
</feature>
<dbReference type="Pfam" id="PF14792">
    <property type="entry name" value="DNA_pol_B_palm"/>
    <property type="match status" value="1"/>
</dbReference>
<dbReference type="InterPro" id="IPR043519">
    <property type="entry name" value="NT_sf"/>
</dbReference>
<dbReference type="PROSITE" id="PS51181">
    <property type="entry name" value="PPASE_TENSIN"/>
    <property type="match status" value="1"/>
</dbReference>
<dbReference type="OMA" id="ITSIEIC"/>